<gene>
    <name evidence="1" type="ORF">CEXT_373041</name>
</gene>
<name>A0AAV4UBM6_CAEEX</name>
<evidence type="ECO:0000313" key="2">
    <source>
        <dbReference type="Proteomes" id="UP001054945"/>
    </source>
</evidence>
<protein>
    <submittedName>
        <fullName evidence="1">Uncharacterized protein</fullName>
    </submittedName>
</protein>
<sequence>MVEEAGRRLAHFIDSRGLSTSDAYRRVKKEKAQPVHVIPAMPAHAHLRINTMSVQTSSGGIWKNRIIGIAFGRGEKMASRGENRTEIGHINLYSICSPKMSNYELHIRQFATTK</sequence>
<evidence type="ECO:0000313" key="1">
    <source>
        <dbReference type="EMBL" id="GIY55163.1"/>
    </source>
</evidence>
<dbReference type="AlphaFoldDB" id="A0AAV4UBM6"/>
<reference evidence="1 2" key="1">
    <citation type="submission" date="2021-06" db="EMBL/GenBank/DDBJ databases">
        <title>Caerostris extrusa draft genome.</title>
        <authorList>
            <person name="Kono N."/>
            <person name="Arakawa K."/>
        </authorList>
    </citation>
    <scope>NUCLEOTIDE SEQUENCE [LARGE SCALE GENOMIC DNA]</scope>
</reference>
<keyword evidence="2" id="KW-1185">Reference proteome</keyword>
<dbReference type="EMBL" id="BPLR01012612">
    <property type="protein sequence ID" value="GIY55163.1"/>
    <property type="molecule type" value="Genomic_DNA"/>
</dbReference>
<accession>A0AAV4UBM6</accession>
<comment type="caution">
    <text evidence="1">The sequence shown here is derived from an EMBL/GenBank/DDBJ whole genome shotgun (WGS) entry which is preliminary data.</text>
</comment>
<organism evidence="1 2">
    <name type="scientific">Caerostris extrusa</name>
    <name type="common">Bark spider</name>
    <name type="synonym">Caerostris bankana</name>
    <dbReference type="NCBI Taxonomy" id="172846"/>
    <lineage>
        <taxon>Eukaryota</taxon>
        <taxon>Metazoa</taxon>
        <taxon>Ecdysozoa</taxon>
        <taxon>Arthropoda</taxon>
        <taxon>Chelicerata</taxon>
        <taxon>Arachnida</taxon>
        <taxon>Araneae</taxon>
        <taxon>Araneomorphae</taxon>
        <taxon>Entelegynae</taxon>
        <taxon>Araneoidea</taxon>
        <taxon>Araneidae</taxon>
        <taxon>Caerostris</taxon>
    </lineage>
</organism>
<proteinExistence type="predicted"/>
<dbReference type="Proteomes" id="UP001054945">
    <property type="component" value="Unassembled WGS sequence"/>
</dbReference>